<dbReference type="Proteomes" id="UP000460715">
    <property type="component" value="Unassembled WGS sequence"/>
</dbReference>
<keyword evidence="3" id="KW-1185">Reference proteome</keyword>
<evidence type="ECO:0000313" key="2">
    <source>
        <dbReference type="EMBL" id="MXP62961.1"/>
    </source>
</evidence>
<dbReference type="AlphaFoldDB" id="A0A845B702"/>
<sequence length="137" mass="14805">MRAFRLAAAAWEAERVLLGLQARRMVGRAVLGAIAAILLCAAFAMAHVLIWFALEGWSPLARAAWLTSGDLVVAVILLMLALRDRPTAQEIEARLLRDTAMAQARASVGLVPLLGSVARSSWIGVIAGLVRRRRAPR</sequence>
<evidence type="ECO:0000256" key="1">
    <source>
        <dbReference type="SAM" id="Phobius"/>
    </source>
</evidence>
<keyword evidence="1" id="KW-1133">Transmembrane helix</keyword>
<keyword evidence="1" id="KW-0472">Membrane</keyword>
<reference evidence="2 3" key="1">
    <citation type="submission" date="2019-03" db="EMBL/GenBank/DDBJ databases">
        <title>Roseomonas sp. a novel Roseomonas species isolated from Sea whip Gorgonian.</title>
        <authorList>
            <person name="Li F."/>
            <person name="Pan X."/>
            <person name="Huang S."/>
            <person name="Li Z."/>
            <person name="Meng B."/>
        </authorList>
    </citation>
    <scope>NUCLEOTIDE SEQUENCE [LARGE SCALE GENOMIC DNA]</scope>
    <source>
        <strain evidence="2 3">M0104</strain>
    </source>
</reference>
<feature type="transmembrane region" description="Helical" evidence="1">
    <location>
        <begin position="60"/>
        <end position="82"/>
    </location>
</feature>
<keyword evidence="1" id="KW-0812">Transmembrane</keyword>
<feature type="transmembrane region" description="Helical" evidence="1">
    <location>
        <begin position="29"/>
        <end position="54"/>
    </location>
</feature>
<protein>
    <recommendedName>
        <fullName evidence="4">Phage holin family protein</fullName>
    </recommendedName>
</protein>
<dbReference type="EMBL" id="SNVJ01000004">
    <property type="protein sequence ID" value="MXP62961.1"/>
    <property type="molecule type" value="Genomic_DNA"/>
</dbReference>
<accession>A0A845B702</accession>
<organism evidence="2 3">
    <name type="scientific">Teichococcus coralli</name>
    <dbReference type="NCBI Taxonomy" id="2545983"/>
    <lineage>
        <taxon>Bacteria</taxon>
        <taxon>Pseudomonadati</taxon>
        <taxon>Pseudomonadota</taxon>
        <taxon>Alphaproteobacteria</taxon>
        <taxon>Acetobacterales</taxon>
        <taxon>Roseomonadaceae</taxon>
        <taxon>Roseomonas</taxon>
    </lineage>
</organism>
<name>A0A845B702_9PROT</name>
<dbReference type="OrthoDB" id="7272260at2"/>
<evidence type="ECO:0000313" key="3">
    <source>
        <dbReference type="Proteomes" id="UP000460715"/>
    </source>
</evidence>
<evidence type="ECO:0008006" key="4">
    <source>
        <dbReference type="Google" id="ProtNLM"/>
    </source>
</evidence>
<comment type="caution">
    <text evidence="2">The sequence shown here is derived from an EMBL/GenBank/DDBJ whole genome shotgun (WGS) entry which is preliminary data.</text>
</comment>
<proteinExistence type="predicted"/>
<gene>
    <name evidence="2" type="ORF">E0493_06295</name>
</gene>
<dbReference type="RefSeq" id="WP_160936084.1">
    <property type="nucleotide sequence ID" value="NZ_SNVJ01000004.1"/>
</dbReference>